<evidence type="ECO:0000313" key="3">
    <source>
        <dbReference type="Proteomes" id="UP000242662"/>
    </source>
</evidence>
<evidence type="ECO:0000259" key="1">
    <source>
        <dbReference type="Pfam" id="PF13556"/>
    </source>
</evidence>
<dbReference type="Pfam" id="PF13556">
    <property type="entry name" value="HTH_30"/>
    <property type="match status" value="1"/>
</dbReference>
<dbReference type="PANTHER" id="PTHR33744">
    <property type="entry name" value="CARBOHYDRATE DIACID REGULATOR"/>
    <property type="match status" value="1"/>
</dbReference>
<dbReference type="InterPro" id="IPR051448">
    <property type="entry name" value="CdaR-like_regulators"/>
</dbReference>
<evidence type="ECO:0000313" key="2">
    <source>
        <dbReference type="EMBL" id="SDC22980.1"/>
    </source>
</evidence>
<gene>
    <name evidence="2" type="ORF">SAMN05421737_106112</name>
</gene>
<dbReference type="PANTHER" id="PTHR33744:SF15">
    <property type="entry name" value="CARBOHYDRATE DIACID REGULATOR"/>
    <property type="match status" value="1"/>
</dbReference>
<organism evidence="2 3">
    <name type="scientific">Shouchella lonarensis</name>
    <dbReference type="NCBI Taxonomy" id="1464122"/>
    <lineage>
        <taxon>Bacteria</taxon>
        <taxon>Bacillati</taxon>
        <taxon>Bacillota</taxon>
        <taxon>Bacilli</taxon>
        <taxon>Bacillales</taxon>
        <taxon>Bacillaceae</taxon>
        <taxon>Shouchella</taxon>
    </lineage>
</organism>
<dbReference type="Gene3D" id="1.10.10.2840">
    <property type="entry name" value="PucR C-terminal helix-turn-helix domain"/>
    <property type="match status" value="1"/>
</dbReference>
<protein>
    <submittedName>
        <fullName evidence="2">PucR C-terminal helix-turn-helix domain-containing protein</fullName>
    </submittedName>
</protein>
<sequence>MIDDIKHAFSHAHWQNGENKAARWSLQDPHTCTVIHLNRTKLTAREQLLLAHVFTEVNESMIPKTAIEKKWFHCLREQQAPHPDPHQTYIPVYFKLTTAPMDLSSFREAVHHIFPHNTAIIWESTTEGLFIYAVQPLEDDVDLEALATLLQSDFYTNVALLKGMPLPIKDVHDALHFSKQLFSFAHNIHPEKNVLCAAETAISWLTQTITPTQFAKVKRYFLPAPILTDQELLRAIIVYLNHHMNISKAANALHLHRNSLQYRLNKFMNRTGLDLRRFPHAAITYFLLQGQNV</sequence>
<dbReference type="SUPFAM" id="SSF46689">
    <property type="entry name" value="Homeodomain-like"/>
    <property type="match status" value="1"/>
</dbReference>
<dbReference type="EMBL" id="FMYM01000006">
    <property type="protein sequence ID" value="SDC22980.1"/>
    <property type="molecule type" value="Genomic_DNA"/>
</dbReference>
<dbReference type="InterPro" id="IPR042070">
    <property type="entry name" value="PucR_C-HTH_sf"/>
</dbReference>
<name>A0A1G6JW60_9BACI</name>
<keyword evidence="3" id="KW-1185">Reference proteome</keyword>
<dbReference type="STRING" id="1464122.SAMN05421737_106112"/>
<feature type="domain" description="PucR C-terminal helix-turn-helix" evidence="1">
    <location>
        <begin position="232"/>
        <end position="285"/>
    </location>
</feature>
<dbReference type="RefSeq" id="WP_176763859.1">
    <property type="nucleotide sequence ID" value="NZ_FMYM01000006.1"/>
</dbReference>
<dbReference type="InterPro" id="IPR025736">
    <property type="entry name" value="PucR_C-HTH_dom"/>
</dbReference>
<accession>A0A1G6JW60</accession>
<dbReference type="Proteomes" id="UP000242662">
    <property type="component" value="Unassembled WGS sequence"/>
</dbReference>
<dbReference type="AlphaFoldDB" id="A0A1G6JW60"/>
<dbReference type="InterPro" id="IPR009057">
    <property type="entry name" value="Homeodomain-like_sf"/>
</dbReference>
<proteinExistence type="predicted"/>
<reference evidence="3" key="1">
    <citation type="submission" date="2016-09" db="EMBL/GenBank/DDBJ databases">
        <authorList>
            <person name="Varghese N."/>
            <person name="Submissions S."/>
        </authorList>
    </citation>
    <scope>NUCLEOTIDE SEQUENCE [LARGE SCALE GENOMIC DNA]</scope>
    <source>
        <strain evidence="3">25nlg</strain>
    </source>
</reference>